<comment type="caution">
    <text evidence="2">The sequence shown here is derived from an EMBL/GenBank/DDBJ whole genome shotgun (WGS) entry which is preliminary data.</text>
</comment>
<dbReference type="CDD" id="cd01765">
    <property type="entry name" value="FERM_F0_F1"/>
    <property type="match status" value="1"/>
</dbReference>
<sequence>MKKANGQELFDKVAAHLELLEKDYFGLLFTDPHDPRNWLQLDKSIKKQLKTEARDQSVLAVFAPADTTIIAHLRHLAKWKQMALFAGRWLT</sequence>
<dbReference type="AlphaFoldDB" id="A0A6A4WK73"/>
<proteinExistence type="predicted"/>
<name>A0A6A4WK73_AMPAM</name>
<dbReference type="InterPro" id="IPR000299">
    <property type="entry name" value="FERM_domain"/>
</dbReference>
<organism evidence="2 3">
    <name type="scientific">Amphibalanus amphitrite</name>
    <name type="common">Striped barnacle</name>
    <name type="synonym">Balanus amphitrite</name>
    <dbReference type="NCBI Taxonomy" id="1232801"/>
    <lineage>
        <taxon>Eukaryota</taxon>
        <taxon>Metazoa</taxon>
        <taxon>Ecdysozoa</taxon>
        <taxon>Arthropoda</taxon>
        <taxon>Crustacea</taxon>
        <taxon>Multicrustacea</taxon>
        <taxon>Cirripedia</taxon>
        <taxon>Thoracica</taxon>
        <taxon>Thoracicalcarea</taxon>
        <taxon>Balanomorpha</taxon>
        <taxon>Balanoidea</taxon>
        <taxon>Balanidae</taxon>
        <taxon>Amphibalaninae</taxon>
        <taxon>Amphibalanus</taxon>
    </lineage>
</organism>
<dbReference type="InterPro" id="IPR029071">
    <property type="entry name" value="Ubiquitin-like_domsf"/>
</dbReference>
<dbReference type="PROSITE" id="PS50057">
    <property type="entry name" value="FERM_3"/>
    <property type="match status" value="1"/>
</dbReference>
<gene>
    <name evidence="2" type="primary">EPB41L3</name>
    <name evidence="2" type="ORF">FJT64_023972</name>
</gene>
<dbReference type="InterPro" id="IPR018979">
    <property type="entry name" value="FERM_N"/>
</dbReference>
<reference evidence="2 3" key="1">
    <citation type="submission" date="2019-07" db="EMBL/GenBank/DDBJ databases">
        <title>Draft genome assembly of a fouling barnacle, Amphibalanus amphitrite (Darwin, 1854): The first reference genome for Thecostraca.</title>
        <authorList>
            <person name="Kim W."/>
        </authorList>
    </citation>
    <scope>NUCLEOTIDE SEQUENCE [LARGE SCALE GENOMIC DNA]</scope>
    <source>
        <strain evidence="2">SNU_AA5</strain>
        <tissue evidence="2">Soma without cirri and trophi</tissue>
    </source>
</reference>
<dbReference type="GO" id="GO:0031032">
    <property type="term" value="P:actomyosin structure organization"/>
    <property type="evidence" value="ECO:0007669"/>
    <property type="project" value="TreeGrafter"/>
</dbReference>
<dbReference type="EMBL" id="VIIS01000867">
    <property type="protein sequence ID" value="KAF0304194.1"/>
    <property type="molecule type" value="Genomic_DNA"/>
</dbReference>
<dbReference type="Pfam" id="PF09379">
    <property type="entry name" value="FERM_N"/>
    <property type="match status" value="1"/>
</dbReference>
<evidence type="ECO:0000259" key="1">
    <source>
        <dbReference type="PROSITE" id="PS50057"/>
    </source>
</evidence>
<evidence type="ECO:0000313" key="3">
    <source>
        <dbReference type="Proteomes" id="UP000440578"/>
    </source>
</evidence>
<dbReference type="Proteomes" id="UP000440578">
    <property type="component" value="Unassembled WGS sequence"/>
</dbReference>
<evidence type="ECO:0000313" key="2">
    <source>
        <dbReference type="EMBL" id="KAF0304194.1"/>
    </source>
</evidence>
<dbReference type="PANTHER" id="PTHR23280">
    <property type="entry name" value="4.1 G PROTEIN"/>
    <property type="match status" value="1"/>
</dbReference>
<dbReference type="SUPFAM" id="SSF54236">
    <property type="entry name" value="Ubiquitin-like"/>
    <property type="match status" value="1"/>
</dbReference>
<feature type="domain" description="FERM" evidence="1">
    <location>
        <begin position="1"/>
        <end position="91"/>
    </location>
</feature>
<dbReference type="PANTHER" id="PTHR23280:SF21">
    <property type="entry name" value="PROTEIN 4.1 HOMOLOG"/>
    <property type="match status" value="1"/>
</dbReference>
<accession>A0A6A4WK73</accession>
<keyword evidence="3" id="KW-1185">Reference proteome</keyword>
<dbReference type="Gene3D" id="3.10.20.90">
    <property type="entry name" value="Phosphatidylinositol 3-kinase Catalytic Subunit, Chain A, domain 1"/>
    <property type="match status" value="1"/>
</dbReference>
<protein>
    <submittedName>
        <fullName evidence="2">Band 4.1-like protein 3</fullName>
    </submittedName>
</protein>
<dbReference type="GO" id="GO:0005856">
    <property type="term" value="C:cytoskeleton"/>
    <property type="evidence" value="ECO:0007669"/>
    <property type="project" value="TreeGrafter"/>
</dbReference>